<dbReference type="SMART" id="SM00209">
    <property type="entry name" value="TSP1"/>
    <property type="match status" value="16"/>
</dbReference>
<evidence type="ECO:0000256" key="5">
    <source>
        <dbReference type="ARBA" id="ARBA00022729"/>
    </source>
</evidence>
<evidence type="ECO:0000256" key="4">
    <source>
        <dbReference type="ARBA" id="ARBA00022723"/>
    </source>
</evidence>
<evidence type="ECO:0000259" key="16">
    <source>
        <dbReference type="PROSITE" id="PS50215"/>
    </source>
</evidence>
<dbReference type="Pfam" id="PF01421">
    <property type="entry name" value="Reprolysin"/>
    <property type="match status" value="1"/>
</dbReference>
<dbReference type="Gene3D" id="2.60.120.830">
    <property type="match status" value="1"/>
</dbReference>
<dbReference type="OrthoDB" id="5948003at2759"/>
<dbReference type="InterPro" id="IPR024079">
    <property type="entry name" value="MetalloPept_cat_dom_sf"/>
</dbReference>
<dbReference type="SUPFAM" id="SSF55486">
    <property type="entry name" value="Metalloproteases ('zincins'), catalytic domain"/>
    <property type="match status" value="1"/>
</dbReference>
<feature type="binding site" evidence="13">
    <location>
        <position position="214"/>
    </location>
    <ligand>
        <name>Ca(2+)</name>
        <dbReference type="ChEBI" id="CHEBI:29108"/>
        <label>1</label>
    </ligand>
</feature>
<feature type="domain" description="Peptidase M12B" evidence="16">
    <location>
        <begin position="211"/>
        <end position="427"/>
    </location>
</feature>
<comment type="cofactor">
    <cofactor evidence="13">
        <name>Zn(2+)</name>
        <dbReference type="ChEBI" id="CHEBI:29105"/>
    </cofactor>
    <text evidence="13">Binds 1 zinc ion per subunit.</text>
</comment>
<feature type="disulfide bond" evidence="14">
    <location>
        <begin position="519"/>
        <end position="535"/>
    </location>
</feature>
<keyword evidence="6" id="KW-0677">Repeat</keyword>
<feature type="binding site" evidence="13 15">
    <location>
        <position position="367"/>
    </location>
    <ligand>
        <name>Zn(2+)</name>
        <dbReference type="ChEBI" id="CHEBI:29105"/>
        <note>catalytic</note>
    </ligand>
</feature>
<dbReference type="EMBL" id="REGN01003934">
    <property type="protein sequence ID" value="RNA19970.1"/>
    <property type="molecule type" value="Genomic_DNA"/>
</dbReference>
<dbReference type="InterPro" id="IPR036383">
    <property type="entry name" value="TSP1_rpt_sf"/>
</dbReference>
<dbReference type="Gene3D" id="3.40.1620.60">
    <property type="match status" value="1"/>
</dbReference>
<evidence type="ECO:0000256" key="10">
    <source>
        <dbReference type="ARBA" id="ARBA00023157"/>
    </source>
</evidence>
<evidence type="ECO:0000256" key="1">
    <source>
        <dbReference type="ARBA" id="ARBA00004613"/>
    </source>
</evidence>
<evidence type="ECO:0000313" key="19">
    <source>
        <dbReference type="Proteomes" id="UP000276133"/>
    </source>
</evidence>
<dbReference type="FunFam" id="2.20.100.10:FF:000005">
    <property type="entry name" value="ADAM metallopeptidase with thrombospondin type 1 motif 9"/>
    <property type="match status" value="3"/>
</dbReference>
<feature type="binding site" evidence="13">
    <location>
        <position position="214"/>
    </location>
    <ligand>
        <name>Ca(2+)</name>
        <dbReference type="ChEBI" id="CHEBI:29108"/>
        <label>2</label>
    </ligand>
</feature>
<gene>
    <name evidence="18" type="ORF">BpHYR1_051510</name>
</gene>
<feature type="disulfide bond" evidence="14">
    <location>
        <begin position="563"/>
        <end position="601"/>
    </location>
</feature>
<dbReference type="FunFam" id="2.20.100.10:FF:000006">
    <property type="entry name" value="A disintegrin and metalloproteinase with thrombospondin motifs 1"/>
    <property type="match status" value="1"/>
</dbReference>
<comment type="subcellular location">
    <subcellularLocation>
        <location evidence="1">Secreted</location>
    </subcellularLocation>
</comment>
<evidence type="ECO:0000256" key="8">
    <source>
        <dbReference type="ARBA" id="ARBA00022833"/>
    </source>
</evidence>
<keyword evidence="3" id="KW-0645">Protease</keyword>
<evidence type="ECO:0000313" key="18">
    <source>
        <dbReference type="EMBL" id="RNA19970.1"/>
    </source>
</evidence>
<evidence type="ECO:0000256" key="14">
    <source>
        <dbReference type="PIRSR" id="PIRSR613273-3"/>
    </source>
</evidence>
<feature type="active site" evidence="12 15">
    <location>
        <position position="364"/>
    </location>
</feature>
<dbReference type="PROSITE" id="PS50092">
    <property type="entry name" value="TSP1"/>
    <property type="match status" value="7"/>
</dbReference>
<dbReference type="Pfam" id="PF05986">
    <property type="entry name" value="ADAMTS_spacer1"/>
    <property type="match status" value="1"/>
</dbReference>
<keyword evidence="13" id="KW-0106">Calcium</keyword>
<dbReference type="Pfam" id="PF19030">
    <property type="entry name" value="TSP1_ADAMTS"/>
    <property type="match status" value="11"/>
</dbReference>
<feature type="disulfide bond" evidence="14">
    <location>
        <begin position="341"/>
        <end position="422"/>
    </location>
</feature>
<feature type="disulfide bond" evidence="14">
    <location>
        <begin position="489"/>
        <end position="530"/>
    </location>
</feature>
<reference evidence="18 19" key="1">
    <citation type="journal article" date="2018" name="Sci. Rep.">
        <title>Genomic signatures of local adaptation to the degree of environmental predictability in rotifers.</title>
        <authorList>
            <person name="Franch-Gras L."/>
            <person name="Hahn C."/>
            <person name="Garcia-Roger E.M."/>
            <person name="Carmona M.J."/>
            <person name="Serra M."/>
            <person name="Gomez A."/>
        </authorList>
    </citation>
    <scope>NUCLEOTIDE SEQUENCE [LARGE SCALE GENOMIC DNA]</scope>
    <source>
        <strain evidence="18">HYR1</strain>
    </source>
</reference>
<evidence type="ECO:0000256" key="12">
    <source>
        <dbReference type="PIRSR" id="PIRSR613273-1"/>
    </source>
</evidence>
<dbReference type="PROSITE" id="PS51046">
    <property type="entry name" value="GON"/>
    <property type="match status" value="1"/>
</dbReference>
<keyword evidence="18" id="KW-0401">Integrin</keyword>
<feature type="disulfide bond" evidence="14">
    <location>
        <begin position="470"/>
        <end position="494"/>
    </location>
</feature>
<dbReference type="SUPFAM" id="SSF82895">
    <property type="entry name" value="TSP-1 type 1 repeat"/>
    <property type="match status" value="12"/>
</dbReference>
<dbReference type="STRING" id="10195.A0A3M7R8Y1"/>
<dbReference type="GO" id="GO:0008270">
    <property type="term" value="F:zinc ion binding"/>
    <property type="evidence" value="ECO:0007669"/>
    <property type="project" value="InterPro"/>
</dbReference>
<feature type="disulfide bond" evidence="14">
    <location>
        <begin position="323"/>
        <end position="329"/>
    </location>
</feature>
<dbReference type="InterPro" id="IPR010294">
    <property type="entry name" value="ADAMTS_spacer1"/>
</dbReference>
<keyword evidence="11" id="KW-0325">Glycoprotein</keyword>
<feature type="disulfide bond" evidence="14">
    <location>
        <begin position="574"/>
        <end position="586"/>
    </location>
</feature>
<dbReference type="InterPro" id="IPR041645">
    <property type="entry name" value="ADAMTS_CR_2"/>
</dbReference>
<keyword evidence="4 13" id="KW-0479">Metal-binding</keyword>
<accession>A0A3M7R8Y1</accession>
<dbReference type="GO" id="GO:0031012">
    <property type="term" value="C:extracellular matrix"/>
    <property type="evidence" value="ECO:0007669"/>
    <property type="project" value="TreeGrafter"/>
</dbReference>
<dbReference type="InterPro" id="IPR012314">
    <property type="entry name" value="Pept_M12B_GON-ADAMTSs"/>
</dbReference>
<dbReference type="PANTHER" id="PTHR13723:SF281">
    <property type="entry name" value="PAPILIN"/>
    <property type="match status" value="1"/>
</dbReference>
<evidence type="ECO:0000256" key="3">
    <source>
        <dbReference type="ARBA" id="ARBA00022670"/>
    </source>
</evidence>
<dbReference type="GO" id="GO:0006508">
    <property type="term" value="P:proteolysis"/>
    <property type="evidence" value="ECO:0007669"/>
    <property type="project" value="UniProtKB-KW"/>
</dbReference>
<protein>
    <submittedName>
        <fullName evidence="18">A disintegrin and metallo ase with thrombospondin motifs 20</fullName>
    </submittedName>
</protein>
<dbReference type="PANTHER" id="PTHR13723">
    <property type="entry name" value="ADAMTS A DISINTEGRIN AND METALLOPROTEASE WITH THROMBOSPONDIN MOTIFS PROTEASE"/>
    <property type="match status" value="1"/>
</dbReference>
<comment type="caution">
    <text evidence="18">The sequence shown here is derived from an EMBL/GenBank/DDBJ whole genome shotgun (WGS) entry which is preliminary data.</text>
</comment>
<dbReference type="Pfam" id="PF00090">
    <property type="entry name" value="TSP_1"/>
    <property type="match status" value="1"/>
</dbReference>
<feature type="domain" description="GON" evidence="17">
    <location>
        <begin position="1865"/>
        <end position="2068"/>
    </location>
</feature>
<evidence type="ECO:0000256" key="15">
    <source>
        <dbReference type="PROSITE-ProRule" id="PRU00276"/>
    </source>
</evidence>
<dbReference type="Gene3D" id="3.40.390.10">
    <property type="entry name" value="Collagenase (Catalytic Domain)"/>
    <property type="match status" value="1"/>
</dbReference>
<keyword evidence="9" id="KW-0482">Metalloprotease</keyword>
<dbReference type="InterPro" id="IPR001590">
    <property type="entry name" value="Peptidase_M12B"/>
</dbReference>
<dbReference type="GO" id="GO:0005576">
    <property type="term" value="C:extracellular region"/>
    <property type="evidence" value="ECO:0007669"/>
    <property type="project" value="UniProtKB-SubCell"/>
</dbReference>
<organism evidence="18 19">
    <name type="scientific">Brachionus plicatilis</name>
    <name type="common">Marine rotifer</name>
    <name type="synonym">Brachionus muelleri</name>
    <dbReference type="NCBI Taxonomy" id="10195"/>
    <lineage>
        <taxon>Eukaryota</taxon>
        <taxon>Metazoa</taxon>
        <taxon>Spiralia</taxon>
        <taxon>Gnathifera</taxon>
        <taxon>Rotifera</taxon>
        <taxon>Eurotatoria</taxon>
        <taxon>Monogononta</taxon>
        <taxon>Pseudotrocha</taxon>
        <taxon>Ploima</taxon>
        <taxon>Brachionidae</taxon>
        <taxon>Brachionus</taxon>
    </lineage>
</organism>
<evidence type="ECO:0000256" key="6">
    <source>
        <dbReference type="ARBA" id="ARBA00022737"/>
    </source>
</evidence>
<feature type="binding site" evidence="13">
    <location>
        <position position="312"/>
    </location>
    <ligand>
        <name>Ca(2+)</name>
        <dbReference type="ChEBI" id="CHEBI:29108"/>
        <label>1</label>
    </ligand>
</feature>
<proteinExistence type="predicted"/>
<feature type="binding site" evidence="13">
    <location>
        <position position="422"/>
    </location>
    <ligand>
        <name>Ca(2+)</name>
        <dbReference type="ChEBI" id="CHEBI:29108"/>
        <label>1</label>
    </ligand>
</feature>
<evidence type="ECO:0000256" key="2">
    <source>
        <dbReference type="ARBA" id="ARBA00022525"/>
    </source>
</evidence>
<dbReference type="Proteomes" id="UP000276133">
    <property type="component" value="Unassembled WGS sequence"/>
</dbReference>
<evidence type="ECO:0000256" key="11">
    <source>
        <dbReference type="ARBA" id="ARBA00023180"/>
    </source>
</evidence>
<dbReference type="InterPro" id="IPR050439">
    <property type="entry name" value="ADAMTS_ADAMTS-like"/>
</dbReference>
<feature type="binding site" evidence="13 15">
    <location>
        <position position="363"/>
    </location>
    <ligand>
        <name>Zn(2+)</name>
        <dbReference type="ChEBI" id="CHEBI:29105"/>
        <note>catalytic</note>
    </ligand>
</feature>
<keyword evidence="2" id="KW-0964">Secreted</keyword>
<dbReference type="InterPro" id="IPR013273">
    <property type="entry name" value="ADAMTS/ADAMTS-like"/>
</dbReference>
<feature type="disulfide bond" evidence="14">
    <location>
        <begin position="295"/>
        <end position="347"/>
    </location>
</feature>
<feature type="disulfide bond" evidence="14">
    <location>
        <begin position="379"/>
        <end position="406"/>
    </location>
</feature>
<dbReference type="Pfam" id="PF17771">
    <property type="entry name" value="ADAMTS_CR_2"/>
    <property type="match status" value="1"/>
</dbReference>
<feature type="binding site" evidence="13 15">
    <location>
        <position position="373"/>
    </location>
    <ligand>
        <name>Zn(2+)</name>
        <dbReference type="ChEBI" id="CHEBI:29105"/>
        <note>catalytic</note>
    </ligand>
</feature>
<keyword evidence="5" id="KW-0732">Signal</keyword>
<keyword evidence="7" id="KW-0378">Hydrolase</keyword>
<dbReference type="GO" id="GO:0004222">
    <property type="term" value="F:metalloendopeptidase activity"/>
    <property type="evidence" value="ECO:0007669"/>
    <property type="project" value="InterPro"/>
</dbReference>
<dbReference type="InterPro" id="IPR000884">
    <property type="entry name" value="TSP1_rpt"/>
</dbReference>
<feature type="disulfide bond" evidence="14">
    <location>
        <begin position="481"/>
        <end position="506"/>
    </location>
</feature>
<dbReference type="PROSITE" id="PS50215">
    <property type="entry name" value="ADAM_MEPRO"/>
    <property type="match status" value="1"/>
</dbReference>
<evidence type="ECO:0000259" key="17">
    <source>
        <dbReference type="PROSITE" id="PS51046"/>
    </source>
</evidence>
<keyword evidence="8 13" id="KW-0862">Zinc</keyword>
<keyword evidence="10 14" id="KW-1015">Disulfide bond</keyword>
<comment type="caution">
    <text evidence="15">Lacks conserved residue(s) required for the propagation of feature annotation.</text>
</comment>
<dbReference type="GO" id="GO:0030198">
    <property type="term" value="P:extracellular matrix organization"/>
    <property type="evidence" value="ECO:0007669"/>
    <property type="project" value="InterPro"/>
</dbReference>
<sequence length="2070" mass="238115">PELNSIELINAKQTANLQDNHSGHNQNSKDANIGYTSLDSFYIYAFERSFKFNLILNPNGIFLSPDLWLNQQIIRKDNVSTNSNSPYSDCLFNGRVDNQIESLLCLNLCHKGRISGSFTINDEEYFLEPIEEFDSKSYKLYEFSFVDFENSSKFTETHFLFKKKSNETKNQTTYESSATEVIQSAKIKLNDTHKRKKRESNFFLDVVDRRVFLELLVVVDRQMYDFYGENLNNHIITLLFMTTQLYQHPTLINPIRVYISDIIYEHEIEEPSYREETLKKLGNEWEAEKLLSKFCRWQYNYRKWKNINKQIDVAILITKRDICKSKDVCETLGIARLNQVCVPYQNCAVIEDSGLNTAYTIAHEIGHLLGMKHVDEERCKNLNNSATQMMAAMLDLTKKTQVWSNCSVIELNDFLRAGDGECLFNIPSYSKSILNSSLNFENTLEQFDDNMIKSARYPGYNNFYSLKNQCQQIFGIKSDKCDHNPEEDCKILWCKADSPKSNAYQCVTTNTKWADGTPCRTRGSYNGDLCLNGECVNPKNKNNNPVDGGFSEWSEFTSCSRSCGGGVRKRYRTCDNPEPKNGGKYCVGKRVWYESCNTQNCELKEVDFRDEQCRVSAKKTSNVKLADQMGFSITNANLEWKAYYSSDPRRKCLLFCHIEEKSTFALLSPIVIDGTKCSLDSHDICVNGHCLPGGCDNILYSNKSEDKCGICGGENKSCDEKHFEVKSPNKFGYNFLATLPAKTTSIYIHRYKESDDLGCLSIRSHNKALLNGHYVISKTSTTIDFEGKLIDYIVNETVEIIQSRGNFTQDLIVSFLSSSKIFENKISFKYFVPKPEKEEKIEGANYWKSYASNYGQQHNLVRSDTYVTDMVESDCDKICNGRKKISFKQCTGYFCKEQERFESCNTHCSLNLTYYSVGCTAFNGVCGEGWENLRMQCMLSYENSDSKFKIDLGYCDQKDKIMVSSLKKECLIPCENYEWRTLDIQCNCEDGFKKPNFICYEKKFARIVSPINCVNVAKPDTSKLEKCDQKCYEWRASDWYDCSKTCGAGERKRNLYCVFNKSHIVSRYLCDTEKMPNEFESCNMHSCPFWLPGSWNECIGTCEKGKRNRTLYCMYQDKKAEESLCVDLARPQEEEECELAECFKWKTNDWSECSATCGVGYQTRSITCQLLRKEINRFSDNQWYFRISSDVLTMENADDSKCDSRIKPLDQQECFSHLPCPEWRTTKWSYCNCNSGLRKRFVYCSSNIQSDCPIKEKPASFENCTCSGFWKVSRWSECSGGCNFGWEHRNVTCVDRQGQVLNPLECLNRSKPKNRRRCFDCSGEWRPLEWNECSTTCGKGIQIRNIECFSPESGSILPIYKCDTRLKPIQQRTCFVKNCTGQDYEWKIVSIRPCPVTCGYGWRFRSIECRTNDGHFSDKCRNEDRPDYYEKCDVGPCPSWEYGHWSACSTQCGNGIRERLVACRFQNGTFLDDDNCDQRQKPINKTSCSGNFCANWISGNWSDCELETCSRIRKVYCAFENGTILSDENCNLKEKPGNLIQCPSWITCNRYQSSMLKSVMTTSLGILHYSEYSKCSTKCGLGYRNRSVSCRSITNDSIELPMKFCDSARIERLQIDCQLAMCNYKLIESWGKCSAKCGQAGTEQLEKKCFETITKSYVNLSHCETNRTDSITERKCYKPCTRHAEPSYQWRISSWKPCSAKCGFGQKNRLVKCWSLTESKVTDDSNCILRYKPVDSLPCINISCGYGWFVSEWSSCSKSCSEGVKTREVTCMKISIEGLILKTTSIRCNQEEKPTSIMPCNFGECDSEYFWKTGPWSKCSPSCNIGQQSRQIYCYHKNGKIEHDYSKCKQDFMPIRHQFCFTNCYVNSCKELKQKFNLDQDNDYYLNISNSIVQIYCKDMHTSEPKEFITLKSGESRNFAEIYDKKLIHPTKCRYGPRYGADCSFCESETVENHGITLFSKVRLNISSLSIIGDDFSFTNVLYGNLVPFGNSGDCYSLVPECQQGRLNIDLRGTNFVLDPSTKWINYGENPNQKIYFSKDNSIIYGTCGGFCGFCKPDPSTGIKLLIVED</sequence>
<name>A0A3M7R8Y1_BRAPC</name>
<dbReference type="Gene3D" id="2.20.100.10">
    <property type="entry name" value="Thrombospondin type-1 (TSP1) repeat"/>
    <property type="match status" value="10"/>
</dbReference>
<dbReference type="Pfam" id="PF08685">
    <property type="entry name" value="GON"/>
    <property type="match status" value="1"/>
</dbReference>
<evidence type="ECO:0000256" key="13">
    <source>
        <dbReference type="PIRSR" id="PIRSR613273-2"/>
    </source>
</evidence>
<dbReference type="PRINTS" id="PR01857">
    <property type="entry name" value="ADAMTSFAMILY"/>
</dbReference>
<evidence type="ECO:0000256" key="9">
    <source>
        <dbReference type="ARBA" id="ARBA00023049"/>
    </source>
</evidence>
<feature type="disulfide bond" evidence="14">
    <location>
        <begin position="559"/>
        <end position="596"/>
    </location>
</feature>
<keyword evidence="19" id="KW-1185">Reference proteome</keyword>
<feature type="non-terminal residue" evidence="18">
    <location>
        <position position="1"/>
    </location>
</feature>
<dbReference type="GO" id="GO:0007229">
    <property type="term" value="P:integrin-mediated signaling pathway"/>
    <property type="evidence" value="ECO:0007669"/>
    <property type="project" value="UniProtKB-KW"/>
</dbReference>
<evidence type="ECO:0000256" key="7">
    <source>
        <dbReference type="ARBA" id="ARBA00022801"/>
    </source>
</evidence>